<reference evidence="1" key="1">
    <citation type="submission" date="2006-10" db="EMBL/GenBank/DDBJ databases">
        <authorList>
            <person name="Amadeo P."/>
            <person name="Zhao Q."/>
            <person name="Wortman J."/>
            <person name="Fraser-Liggett C."/>
            <person name="Carlton J."/>
        </authorList>
    </citation>
    <scope>NUCLEOTIDE SEQUENCE</scope>
    <source>
        <strain evidence="1">G3</strain>
    </source>
</reference>
<evidence type="ECO:0000313" key="2">
    <source>
        <dbReference type="Proteomes" id="UP000001542"/>
    </source>
</evidence>
<protein>
    <recommendedName>
        <fullName evidence="3">BACK domain-containing protein</fullName>
    </recommendedName>
</protein>
<dbReference type="EMBL" id="DS113316">
    <property type="protein sequence ID" value="EAY11608.1"/>
    <property type="molecule type" value="Genomic_DNA"/>
</dbReference>
<organism evidence="1 2">
    <name type="scientific">Trichomonas vaginalis (strain ATCC PRA-98 / G3)</name>
    <dbReference type="NCBI Taxonomy" id="412133"/>
    <lineage>
        <taxon>Eukaryota</taxon>
        <taxon>Metamonada</taxon>
        <taxon>Parabasalia</taxon>
        <taxon>Trichomonadida</taxon>
        <taxon>Trichomonadidae</taxon>
        <taxon>Trichomonas</taxon>
    </lineage>
</organism>
<name>A2E6X2_TRIV3</name>
<reference evidence="1" key="2">
    <citation type="journal article" date="2007" name="Science">
        <title>Draft genome sequence of the sexually transmitted pathogen Trichomonas vaginalis.</title>
        <authorList>
            <person name="Carlton J.M."/>
            <person name="Hirt R.P."/>
            <person name="Silva J.C."/>
            <person name="Delcher A.L."/>
            <person name="Schatz M."/>
            <person name="Zhao Q."/>
            <person name="Wortman J.R."/>
            <person name="Bidwell S.L."/>
            <person name="Alsmark U.C.M."/>
            <person name="Besteiro S."/>
            <person name="Sicheritz-Ponten T."/>
            <person name="Noel C.J."/>
            <person name="Dacks J.B."/>
            <person name="Foster P.G."/>
            <person name="Simillion C."/>
            <person name="Van de Peer Y."/>
            <person name="Miranda-Saavedra D."/>
            <person name="Barton G.J."/>
            <person name="Westrop G.D."/>
            <person name="Mueller S."/>
            <person name="Dessi D."/>
            <person name="Fiori P.L."/>
            <person name="Ren Q."/>
            <person name="Paulsen I."/>
            <person name="Zhang H."/>
            <person name="Bastida-Corcuera F.D."/>
            <person name="Simoes-Barbosa A."/>
            <person name="Brown M.T."/>
            <person name="Hayes R.D."/>
            <person name="Mukherjee M."/>
            <person name="Okumura C.Y."/>
            <person name="Schneider R."/>
            <person name="Smith A.J."/>
            <person name="Vanacova S."/>
            <person name="Villalvazo M."/>
            <person name="Haas B.J."/>
            <person name="Pertea M."/>
            <person name="Feldblyum T.V."/>
            <person name="Utterback T.R."/>
            <person name="Shu C.L."/>
            <person name="Osoegawa K."/>
            <person name="de Jong P.J."/>
            <person name="Hrdy I."/>
            <person name="Horvathova L."/>
            <person name="Zubacova Z."/>
            <person name="Dolezal P."/>
            <person name="Malik S.B."/>
            <person name="Logsdon J.M. Jr."/>
            <person name="Henze K."/>
            <person name="Gupta A."/>
            <person name="Wang C.C."/>
            <person name="Dunne R.L."/>
            <person name="Upcroft J.A."/>
            <person name="Upcroft P."/>
            <person name="White O."/>
            <person name="Salzberg S.L."/>
            <person name="Tang P."/>
            <person name="Chiu C.-H."/>
            <person name="Lee Y.-S."/>
            <person name="Embley T.M."/>
            <person name="Coombs G.H."/>
            <person name="Mottram J.C."/>
            <person name="Tachezy J."/>
            <person name="Fraser-Liggett C.M."/>
            <person name="Johnson P.J."/>
        </authorList>
    </citation>
    <scope>NUCLEOTIDE SEQUENCE [LARGE SCALE GENOMIC DNA]</scope>
    <source>
        <strain evidence="1">G3</strain>
    </source>
</reference>
<dbReference type="Proteomes" id="UP000001542">
    <property type="component" value="Unassembled WGS sequence"/>
</dbReference>
<sequence length="450" mass="52587">MVQITKSCRELKRVGILKECGRLNININGRIIKTMKSTAVCFSDLIHERCIYDKSITSFKANIDLKCEDSIDILTNFLETGKLEFEEDENHYHDLFEIGKYFGNEIFIHMYIDHVKIDKSITKENVFSKYEVSVLENDPKTENECLYFISSNLYCFDDNDIIDNFTRNGYEFCEQIITSKELKIDNEDHLSFLVLSICEKNDTFFDLFRYIKLSFCSSETYDSIYNFCLEHSFERDLLTIYNETLKNYHSNIKENIELSNQSLLSFEKHLTNNQFTISNNSICSFEKHLTINQFMISSQPICSFDSMLVSKEIKMKFTSSSVLGSCESSFINSYRDNADFCTENSPNSWIKADIKGYKLKPISYVLQSRCINGGDLLRRWKLEGIKEDGTTVVLDNDKYYEFKQREIKEFPLHTNEYFVSFKITQTGKNSLDCDYLQISVFDFKGALTKI</sequence>
<proteinExistence type="predicted"/>
<accession>A2E6X2</accession>
<evidence type="ECO:0008006" key="3">
    <source>
        <dbReference type="Google" id="ProtNLM"/>
    </source>
</evidence>
<dbReference type="VEuPathDB" id="TrichDB:TVAG_081800"/>
<dbReference type="InParanoid" id="A2E6X2"/>
<evidence type="ECO:0000313" key="1">
    <source>
        <dbReference type="EMBL" id="EAY11608.1"/>
    </source>
</evidence>
<keyword evidence="2" id="KW-1185">Reference proteome</keyword>
<dbReference type="VEuPathDB" id="TrichDB:TVAGG3_0492920"/>
<dbReference type="AlphaFoldDB" id="A2E6X2"/>
<gene>
    <name evidence="1" type="ORF">TVAG_081800</name>
</gene>